<reference evidence="1" key="3">
    <citation type="submission" date="2023-06" db="EMBL/GenBank/DDBJ databases">
        <authorList>
            <person name="Lucena T."/>
            <person name="Sun Q."/>
        </authorList>
    </citation>
    <scope>NUCLEOTIDE SEQUENCE</scope>
    <source>
        <strain evidence="1">CECT 8482</strain>
    </source>
</reference>
<dbReference type="EMBL" id="JAUFRC010000005">
    <property type="protein sequence ID" value="MDN3714434.1"/>
    <property type="molecule type" value="Genomic_DNA"/>
</dbReference>
<name>A0ABT8DBV0_9RHOB</name>
<sequence length="143" mass="16085">MSAIDTSSLPPQQLAHHRAQLSEVIETVLHGYWRDEMADRTRAMILADWCDEMEGWTVEQVRWALRKHREDQPNRKPNPGHVLAILKEGWGKRNAEAVKAAIAPPAEAPRARMSDEARRAILAEVGIRDPLAVRTIDGIQPTA</sequence>
<proteinExistence type="predicted"/>
<evidence type="ECO:0000313" key="4">
    <source>
        <dbReference type="Proteomes" id="UP001243846"/>
    </source>
</evidence>
<gene>
    <name evidence="1" type="ORF">QWZ10_25205</name>
    <name evidence="2" type="ORF">QWZ10_25900</name>
    <name evidence="3" type="ORF">QWZ10_26235</name>
</gene>
<evidence type="ECO:0000313" key="2">
    <source>
        <dbReference type="EMBL" id="MDN3714385.1"/>
    </source>
</evidence>
<comment type="caution">
    <text evidence="1">The sequence shown here is derived from an EMBL/GenBank/DDBJ whole genome shotgun (WGS) entry which is preliminary data.</text>
</comment>
<organism evidence="1 4">
    <name type="scientific">Paracoccus cavernae</name>
    <dbReference type="NCBI Taxonomy" id="1571207"/>
    <lineage>
        <taxon>Bacteria</taxon>
        <taxon>Pseudomonadati</taxon>
        <taxon>Pseudomonadota</taxon>
        <taxon>Alphaproteobacteria</taxon>
        <taxon>Rhodobacterales</taxon>
        <taxon>Paracoccaceae</taxon>
        <taxon>Paracoccus</taxon>
    </lineage>
</organism>
<reference evidence="4" key="2">
    <citation type="journal article" date="2019" name="Int. J. Syst. Evol. Microbiol.">
        <title>The Global Catalogue of Microorganisms (GCM) 10K type strain sequencing project: providing services to taxonomists for standard genome sequencing and annotation.</title>
        <authorList>
            <consortium name="The Broad Institute Genomics Platform"/>
            <consortium name="The Broad Institute Genome Sequencing Center for Infectious Disease"/>
            <person name="Wu L."/>
            <person name="Ma J."/>
        </authorList>
    </citation>
    <scope>NUCLEOTIDE SEQUENCE [LARGE SCALE GENOMIC DNA]</scope>
    <source>
        <strain evidence="4">CECT 8482</strain>
    </source>
</reference>
<dbReference type="EMBL" id="JAUFRC010000004">
    <property type="protein sequence ID" value="MDN3714385.1"/>
    <property type="molecule type" value="Genomic_DNA"/>
</dbReference>
<accession>A0ABT8DBV0</accession>
<dbReference type="Proteomes" id="UP001243846">
    <property type="component" value="Unassembled WGS sequence"/>
</dbReference>
<reference evidence="1" key="1">
    <citation type="journal article" date="2014" name="Int. J. Syst. Evol. Microbiol.">
        <title>Complete genome of a new Firmicutes species belonging to the dominant human colonic microbiota ('Ruminococcus bicirculans') reveals two chromosomes and a selective capacity to utilize plant glucans.</title>
        <authorList>
            <consortium name="NISC Comparative Sequencing Program"/>
            <person name="Wegmann U."/>
            <person name="Louis P."/>
            <person name="Goesmann A."/>
            <person name="Henrissat B."/>
            <person name="Duncan S.H."/>
            <person name="Flint H.J."/>
        </authorList>
    </citation>
    <scope>NUCLEOTIDE SEQUENCE</scope>
    <source>
        <strain evidence="1">CECT 8482</strain>
    </source>
</reference>
<dbReference type="RefSeq" id="WP_377686339.1">
    <property type="nucleotide sequence ID" value="NZ_JBHMDZ010000015.1"/>
</dbReference>
<keyword evidence="4" id="KW-1185">Reference proteome</keyword>
<evidence type="ECO:0000313" key="1">
    <source>
        <dbReference type="EMBL" id="MDN3714272.1"/>
    </source>
</evidence>
<dbReference type="EMBL" id="JAUFRC010000004">
    <property type="protein sequence ID" value="MDN3714272.1"/>
    <property type="molecule type" value="Genomic_DNA"/>
</dbReference>
<protein>
    <submittedName>
        <fullName evidence="1">Uncharacterized protein</fullName>
    </submittedName>
</protein>
<evidence type="ECO:0000313" key="3">
    <source>
        <dbReference type="EMBL" id="MDN3714434.1"/>
    </source>
</evidence>